<evidence type="ECO:0000256" key="3">
    <source>
        <dbReference type="SAM" id="SignalP"/>
    </source>
</evidence>
<dbReference type="OrthoDB" id="3261505at2759"/>
<dbReference type="AlphaFoldDB" id="A0A9P3HF18"/>
<dbReference type="EMBL" id="BQFW01000010">
    <property type="protein sequence ID" value="GJJ75343.1"/>
    <property type="molecule type" value="Genomic_DNA"/>
</dbReference>
<evidence type="ECO:0000313" key="5">
    <source>
        <dbReference type="Proteomes" id="UP000827284"/>
    </source>
</evidence>
<reference evidence="4" key="2">
    <citation type="journal article" date="2022" name="Microbiol. Resour. Announc.">
        <title>Whole-Genome Sequence of Entomortierella parvispora E1425, a Mucoromycotan Fungus Associated with Burkholderiaceae-Related Endosymbiotic Bacteria.</title>
        <authorList>
            <person name="Herlambang A."/>
            <person name="Guo Y."/>
            <person name="Takashima Y."/>
            <person name="Narisawa K."/>
            <person name="Ohta H."/>
            <person name="Nishizawa T."/>
        </authorList>
    </citation>
    <scope>NUCLEOTIDE SEQUENCE</scope>
    <source>
        <strain evidence="4">E1425</strain>
    </source>
</reference>
<keyword evidence="2" id="KW-0812">Transmembrane</keyword>
<dbReference type="Proteomes" id="UP000827284">
    <property type="component" value="Unassembled WGS sequence"/>
</dbReference>
<keyword evidence="3" id="KW-0732">Signal</keyword>
<organism evidence="4 5">
    <name type="scientific">Entomortierella parvispora</name>
    <dbReference type="NCBI Taxonomy" id="205924"/>
    <lineage>
        <taxon>Eukaryota</taxon>
        <taxon>Fungi</taxon>
        <taxon>Fungi incertae sedis</taxon>
        <taxon>Mucoromycota</taxon>
        <taxon>Mortierellomycotina</taxon>
        <taxon>Mortierellomycetes</taxon>
        <taxon>Mortierellales</taxon>
        <taxon>Mortierellaceae</taxon>
        <taxon>Entomortierella</taxon>
    </lineage>
</organism>
<keyword evidence="2" id="KW-1133">Transmembrane helix</keyword>
<keyword evidence="5" id="KW-1185">Reference proteome</keyword>
<keyword evidence="2" id="KW-0472">Membrane</keyword>
<feature type="signal peptide" evidence="3">
    <location>
        <begin position="1"/>
        <end position="21"/>
    </location>
</feature>
<protein>
    <submittedName>
        <fullName evidence="4">Uncharacterized protein</fullName>
    </submittedName>
</protein>
<comment type="caution">
    <text evidence="4">The sequence shown here is derived from an EMBL/GenBank/DDBJ whole genome shotgun (WGS) entry which is preliminary data.</text>
</comment>
<evidence type="ECO:0000313" key="4">
    <source>
        <dbReference type="EMBL" id="GJJ75343.1"/>
    </source>
</evidence>
<accession>A0A9P3HF18</accession>
<feature type="compositionally biased region" description="Basic and acidic residues" evidence="1">
    <location>
        <begin position="161"/>
        <end position="172"/>
    </location>
</feature>
<gene>
    <name evidence="4" type="ORF">EMPS_07701</name>
</gene>
<feature type="transmembrane region" description="Helical" evidence="2">
    <location>
        <begin position="117"/>
        <end position="136"/>
    </location>
</feature>
<evidence type="ECO:0000256" key="2">
    <source>
        <dbReference type="SAM" id="Phobius"/>
    </source>
</evidence>
<feature type="region of interest" description="Disordered" evidence="1">
    <location>
        <begin position="150"/>
        <end position="188"/>
    </location>
</feature>
<sequence length="306" mass="31137">MNLKTTVGALLALASTAYAQALTFDPLPGGATTDTATSVHPSTVSTALPTTTLPITSTQVSTAAPTTTIAPVITSVHTTTVAVTTATTISTTTSIAPLPTNQSASDSNTGTNSQLKVTGIIVGSVVVAAAIGIWVFRKWKLSPSRDFQSKIRGDDYTDYPRGYENDSVHLRNMESPSDPTPIKSPYGVSSAASGAVTAGADDQYYDAGYASKDQTGGYGHQGYAGDYGHAGYDQHYDNYNDQGGYGAGHHDGYGGSQVGGGGYGHGDYAASQLGGGYAPSQVGGGAYGQGGYAQSNVGGGYQHGGY</sequence>
<evidence type="ECO:0000256" key="1">
    <source>
        <dbReference type="SAM" id="MobiDB-lite"/>
    </source>
</evidence>
<proteinExistence type="predicted"/>
<feature type="chain" id="PRO_5040207027" evidence="3">
    <location>
        <begin position="22"/>
        <end position="306"/>
    </location>
</feature>
<reference evidence="4" key="1">
    <citation type="submission" date="2021-11" db="EMBL/GenBank/DDBJ databases">
        <authorList>
            <person name="Herlambang A."/>
            <person name="Guo Y."/>
            <person name="Takashima Y."/>
            <person name="Nishizawa T."/>
        </authorList>
    </citation>
    <scope>NUCLEOTIDE SEQUENCE</scope>
    <source>
        <strain evidence="4">E1425</strain>
    </source>
</reference>
<name>A0A9P3HF18_9FUNG</name>